<keyword evidence="3" id="KW-1185">Reference proteome</keyword>
<feature type="transmembrane region" description="Helical" evidence="1">
    <location>
        <begin position="92"/>
        <end position="114"/>
    </location>
</feature>
<reference evidence="2" key="1">
    <citation type="submission" date="2020-03" db="EMBL/GenBank/DDBJ databases">
        <title>Castanea mollissima Vanexum genome sequencing.</title>
        <authorList>
            <person name="Staton M."/>
        </authorList>
    </citation>
    <scope>NUCLEOTIDE SEQUENCE</scope>
    <source>
        <tissue evidence="2">Leaf</tissue>
    </source>
</reference>
<gene>
    <name evidence="2" type="ORF">CMV_016446</name>
</gene>
<evidence type="ECO:0008006" key="4">
    <source>
        <dbReference type="Google" id="ProtNLM"/>
    </source>
</evidence>
<evidence type="ECO:0000256" key="1">
    <source>
        <dbReference type="SAM" id="Phobius"/>
    </source>
</evidence>
<dbReference type="EMBL" id="JRKL02002504">
    <property type="protein sequence ID" value="KAF3958667.1"/>
    <property type="molecule type" value="Genomic_DNA"/>
</dbReference>
<organism evidence="2 3">
    <name type="scientific">Castanea mollissima</name>
    <name type="common">Chinese chestnut</name>
    <dbReference type="NCBI Taxonomy" id="60419"/>
    <lineage>
        <taxon>Eukaryota</taxon>
        <taxon>Viridiplantae</taxon>
        <taxon>Streptophyta</taxon>
        <taxon>Embryophyta</taxon>
        <taxon>Tracheophyta</taxon>
        <taxon>Spermatophyta</taxon>
        <taxon>Magnoliopsida</taxon>
        <taxon>eudicotyledons</taxon>
        <taxon>Gunneridae</taxon>
        <taxon>Pentapetalae</taxon>
        <taxon>rosids</taxon>
        <taxon>fabids</taxon>
        <taxon>Fagales</taxon>
        <taxon>Fagaceae</taxon>
        <taxon>Castanea</taxon>
    </lineage>
</organism>
<evidence type="ECO:0000313" key="3">
    <source>
        <dbReference type="Proteomes" id="UP000737018"/>
    </source>
</evidence>
<dbReference type="AlphaFoldDB" id="A0A8J4R6G7"/>
<feature type="transmembrane region" description="Helical" evidence="1">
    <location>
        <begin position="12"/>
        <end position="36"/>
    </location>
</feature>
<feature type="transmembrane region" description="Helical" evidence="1">
    <location>
        <begin position="48"/>
        <end position="72"/>
    </location>
</feature>
<proteinExistence type="predicted"/>
<sequence>MGEKGPSPLVPSLVVAALGWFICGPTLAALLESLVSVLRFGEETEGRVVFSVLMMMLLFLLLFVYLLSLYFPTLGMSSSASTQQASGSDADGFGFGFGFGSLLLLMLFFILYNLF</sequence>
<keyword evidence="1" id="KW-1133">Transmembrane helix</keyword>
<dbReference type="Proteomes" id="UP000737018">
    <property type="component" value="Unassembled WGS sequence"/>
</dbReference>
<comment type="caution">
    <text evidence="2">The sequence shown here is derived from an EMBL/GenBank/DDBJ whole genome shotgun (WGS) entry which is preliminary data.</text>
</comment>
<accession>A0A8J4R6G7</accession>
<keyword evidence="1" id="KW-0812">Transmembrane</keyword>
<evidence type="ECO:0000313" key="2">
    <source>
        <dbReference type="EMBL" id="KAF3958667.1"/>
    </source>
</evidence>
<name>A0A8J4R6G7_9ROSI</name>
<protein>
    <recommendedName>
        <fullName evidence="4">Transmembrane protein</fullName>
    </recommendedName>
</protein>
<keyword evidence="1" id="KW-0472">Membrane</keyword>